<evidence type="ECO:0000313" key="3">
    <source>
        <dbReference type="Proteomes" id="UP000186601"/>
    </source>
</evidence>
<proteinExistence type="predicted"/>
<dbReference type="EMBL" id="MLYV02000002">
    <property type="protein sequence ID" value="PSS38118.1"/>
    <property type="molecule type" value="Genomic_DNA"/>
</dbReference>
<dbReference type="AlphaFoldDB" id="A0A2R6S748"/>
<protein>
    <recommendedName>
        <fullName evidence="4">Integrase catalytic domain-containing protein</fullName>
    </recommendedName>
</protein>
<name>A0A2R6S748_9APHY</name>
<dbReference type="STRING" id="98765.A0A2R6S748"/>
<sequence>MPGNPLLKTKTDNMSGSNPDGNNGVDNGIFTQLVHYRLEEDNSSGSEATLYKLQKHFNTPSARRTSKMPAELVDQLVLNKMSDINDHDQKWGVGRTMDVLAKDNTPVPRSIVRQVKQQNEPLAVDARFPGRKKIPRGHLKCIGPFYEVNCDGHEKLGSLALKMGPVELPIYGMKDKWSSAILHLVVVPNDRLETTIGHVYLDFVESFGAIPIQITVDKGSETGYMRQFQLELRKLFNWLWPPIIQYELDEFRDSWNKHKIRRQPKKRMPSGNTPSMFFRCPELFKGIRSGAQARKEDVNALRTRIPVSREDAFRWVDSNFAMVVGAIYEGNNSVEILD</sequence>
<evidence type="ECO:0000256" key="1">
    <source>
        <dbReference type="SAM" id="MobiDB-lite"/>
    </source>
</evidence>
<feature type="compositionally biased region" description="Polar residues" evidence="1">
    <location>
        <begin position="12"/>
        <end position="25"/>
    </location>
</feature>
<keyword evidence="3" id="KW-1185">Reference proteome</keyword>
<dbReference type="OrthoDB" id="5392716at2759"/>
<dbReference type="PANTHER" id="PTHR46177:SF1">
    <property type="entry name" value="INTEGRASE CATALYTIC DOMAIN-CONTAINING PROTEIN"/>
    <property type="match status" value="1"/>
</dbReference>
<organism evidence="2 3">
    <name type="scientific">Hermanssonia centrifuga</name>
    <dbReference type="NCBI Taxonomy" id="98765"/>
    <lineage>
        <taxon>Eukaryota</taxon>
        <taxon>Fungi</taxon>
        <taxon>Dikarya</taxon>
        <taxon>Basidiomycota</taxon>
        <taxon>Agaricomycotina</taxon>
        <taxon>Agaricomycetes</taxon>
        <taxon>Polyporales</taxon>
        <taxon>Meruliaceae</taxon>
        <taxon>Hermanssonia</taxon>
    </lineage>
</organism>
<accession>A0A2R6S748</accession>
<dbReference type="Proteomes" id="UP000186601">
    <property type="component" value="Unassembled WGS sequence"/>
</dbReference>
<reference evidence="2 3" key="1">
    <citation type="submission" date="2018-02" db="EMBL/GenBank/DDBJ databases">
        <title>Genome sequence of the basidiomycete white-rot fungus Phlebia centrifuga.</title>
        <authorList>
            <person name="Granchi Z."/>
            <person name="Peng M."/>
            <person name="de Vries R.P."/>
            <person name="Hilden K."/>
            <person name="Makela M.R."/>
            <person name="Grigoriev I."/>
            <person name="Riley R."/>
        </authorList>
    </citation>
    <scope>NUCLEOTIDE SEQUENCE [LARGE SCALE GENOMIC DNA]</scope>
    <source>
        <strain evidence="2 3">FBCC195</strain>
    </source>
</reference>
<evidence type="ECO:0000313" key="2">
    <source>
        <dbReference type="EMBL" id="PSS38118.1"/>
    </source>
</evidence>
<feature type="region of interest" description="Disordered" evidence="1">
    <location>
        <begin position="1"/>
        <end position="26"/>
    </location>
</feature>
<gene>
    <name evidence="2" type="ORF">PHLCEN_2v25</name>
</gene>
<evidence type="ECO:0008006" key="4">
    <source>
        <dbReference type="Google" id="ProtNLM"/>
    </source>
</evidence>
<comment type="caution">
    <text evidence="2">The sequence shown here is derived from an EMBL/GenBank/DDBJ whole genome shotgun (WGS) entry which is preliminary data.</text>
</comment>
<dbReference type="PANTHER" id="PTHR46177">
    <property type="entry name" value="INTEGRASE CATALYTIC DOMAIN-CONTAINING PROTEIN"/>
    <property type="match status" value="1"/>
</dbReference>